<proteinExistence type="predicted"/>
<dbReference type="AlphaFoldDB" id="A0A8H7Y648"/>
<reference evidence="1" key="1">
    <citation type="submission" date="2021-02" db="EMBL/GenBank/DDBJ databases">
        <title>Psilocybe cubensis genome.</title>
        <authorList>
            <person name="Mckernan K.J."/>
            <person name="Crawford S."/>
            <person name="Trippe A."/>
            <person name="Kane L.T."/>
            <person name="Mclaughlin S."/>
        </authorList>
    </citation>
    <scope>NUCLEOTIDE SEQUENCE [LARGE SCALE GENOMIC DNA]</scope>
    <source>
        <strain evidence="1">MGC-MH-2018</strain>
    </source>
</reference>
<sequence length="208" mass="23742">MESFINFDYASGLSPPNIPSKPAVFDSRINLTLHNLKNLTLSRPTPHELEQSDTMRYIRPLTVPSVPRISSLPLRVSLRSLKQPSKDISKGKHNFTPYHKPRPARTAIVDETYYLPPSESYNEKILRLRLGISENVDISCAWPNGTTPWHRLSKPEAAMLAIWLTKDKRATISEIFEIIMHQYPALRKTKRHQGWQVGGSFTGIKMVI</sequence>
<gene>
    <name evidence="1" type="ORF">JR316_004125</name>
</gene>
<comment type="caution">
    <text evidence="1">The sequence shown here is derived from an EMBL/GenBank/DDBJ whole genome shotgun (WGS) entry which is preliminary data.</text>
</comment>
<dbReference type="EMBL" id="JAFIQS010000003">
    <property type="protein sequence ID" value="KAG5172036.1"/>
    <property type="molecule type" value="Genomic_DNA"/>
</dbReference>
<dbReference type="InterPro" id="IPR036388">
    <property type="entry name" value="WH-like_DNA-bd_sf"/>
</dbReference>
<accession>A0A8H7Y648</accession>
<protein>
    <submittedName>
        <fullName evidence="1">Uncharacterized protein</fullName>
    </submittedName>
</protein>
<name>A0A8H7Y648_PSICU</name>
<evidence type="ECO:0000313" key="1">
    <source>
        <dbReference type="EMBL" id="KAG5172036.1"/>
    </source>
</evidence>
<dbReference type="Gene3D" id="1.10.10.10">
    <property type="entry name" value="Winged helix-like DNA-binding domain superfamily/Winged helix DNA-binding domain"/>
    <property type="match status" value="1"/>
</dbReference>
<organism evidence="1">
    <name type="scientific">Psilocybe cubensis</name>
    <name type="common">Psychedelic mushroom</name>
    <name type="synonym">Stropharia cubensis</name>
    <dbReference type="NCBI Taxonomy" id="181762"/>
    <lineage>
        <taxon>Eukaryota</taxon>
        <taxon>Fungi</taxon>
        <taxon>Dikarya</taxon>
        <taxon>Basidiomycota</taxon>
        <taxon>Agaricomycotina</taxon>
        <taxon>Agaricomycetes</taxon>
        <taxon>Agaricomycetidae</taxon>
        <taxon>Agaricales</taxon>
        <taxon>Agaricineae</taxon>
        <taxon>Strophariaceae</taxon>
        <taxon>Psilocybe</taxon>
    </lineage>
</organism>